<feature type="chain" id="PRO_5020191667" description="Glycoside hydrolase family 71 protein" evidence="1">
    <location>
        <begin position="19"/>
        <end position="468"/>
    </location>
</feature>
<comment type="caution">
    <text evidence="2">The sequence shown here is derived from an EMBL/GenBank/DDBJ whole genome shotgun (WGS) entry which is preliminary data.</text>
</comment>
<dbReference type="Gene3D" id="3.20.20.80">
    <property type="entry name" value="Glycosidases"/>
    <property type="match status" value="1"/>
</dbReference>
<dbReference type="EMBL" id="NAJP01000005">
    <property type="protein sequence ID" value="TKA47572.1"/>
    <property type="molecule type" value="Genomic_DNA"/>
</dbReference>
<evidence type="ECO:0000313" key="2">
    <source>
        <dbReference type="EMBL" id="TKA47572.1"/>
    </source>
</evidence>
<keyword evidence="1" id="KW-0732">Signal</keyword>
<evidence type="ECO:0008006" key="4">
    <source>
        <dbReference type="Google" id="ProtNLM"/>
    </source>
</evidence>
<proteinExistence type="predicted"/>
<protein>
    <recommendedName>
        <fullName evidence="4">Glycoside hydrolase family 71 protein</fullName>
    </recommendedName>
</protein>
<organism evidence="2 3">
    <name type="scientific">Friedmanniomyces endolithicus</name>
    <dbReference type="NCBI Taxonomy" id="329885"/>
    <lineage>
        <taxon>Eukaryota</taxon>
        <taxon>Fungi</taxon>
        <taxon>Dikarya</taxon>
        <taxon>Ascomycota</taxon>
        <taxon>Pezizomycotina</taxon>
        <taxon>Dothideomycetes</taxon>
        <taxon>Dothideomycetidae</taxon>
        <taxon>Mycosphaerellales</taxon>
        <taxon>Teratosphaeriaceae</taxon>
        <taxon>Friedmanniomyces</taxon>
    </lineage>
</organism>
<dbReference type="OrthoDB" id="3257981at2759"/>
<dbReference type="AlphaFoldDB" id="A0A4U0VFU8"/>
<name>A0A4U0VFU8_9PEZI</name>
<dbReference type="Pfam" id="PF03659">
    <property type="entry name" value="Glyco_hydro_71"/>
    <property type="match status" value="1"/>
</dbReference>
<dbReference type="Proteomes" id="UP000310066">
    <property type="component" value="Unassembled WGS sequence"/>
</dbReference>
<feature type="signal peptide" evidence="1">
    <location>
        <begin position="1"/>
        <end position="18"/>
    </location>
</feature>
<gene>
    <name evidence="2" type="ORF">B0A54_01944</name>
</gene>
<dbReference type="GO" id="GO:0051118">
    <property type="term" value="F:glucan endo-1,3-alpha-glucosidase activity"/>
    <property type="evidence" value="ECO:0007669"/>
    <property type="project" value="InterPro"/>
</dbReference>
<dbReference type="STRING" id="329885.A0A4U0VFU8"/>
<dbReference type="CDD" id="cd11577">
    <property type="entry name" value="GH71"/>
    <property type="match status" value="1"/>
</dbReference>
<accession>A0A4U0VFU8</accession>
<evidence type="ECO:0000256" key="1">
    <source>
        <dbReference type="SAM" id="SignalP"/>
    </source>
</evidence>
<dbReference type="InterPro" id="IPR005197">
    <property type="entry name" value="Glyco_hydro_71"/>
</dbReference>
<evidence type="ECO:0000313" key="3">
    <source>
        <dbReference type="Proteomes" id="UP000310066"/>
    </source>
</evidence>
<sequence length="468" mass="51098">MFTYYAAAAVALLRVAAATDVFAHFMVQNAYAYDVNMWKTDIASAQQIGIDGFALNWIPPDCVNGLGWTVDRIADAYTAAEAMGFKLIYSFDMSYSTCNVYWNQTFMGDMISKYASSPATYRWANNILVSTYGGDQVTEYGNEFFQGLKSNLQGSSAITLVPGLTTFSMAGASPGGNAASAASDMLSQYTAADGYLNWQAWPLNVQQNISTSTDQAFQAALKSSGRSGPYMMSELSRKGYKDLNDGNPLDSWVAYSDTLFVDRFAQLTGPNAIKPDIIELLTWNDFCESHYLRDLPSETDTSAKDYVELGDMGAYVWGQNHAPWRIIAKYYIEWMKTGSAPAITMDQVVYWHRIHPKGAICSGGSSTAIRNNMMPADAVFAWALVSQDSTISVSVGSNQYWTFQAGPSGPAMYSVPFPVDSDGVVPEVAITRNGQTIQMGNSSQALSSQCSWQNFNPVVNLVGPGINM</sequence>
<reference evidence="2 3" key="1">
    <citation type="submission" date="2017-03" db="EMBL/GenBank/DDBJ databases">
        <title>Genomes of endolithic fungi from Antarctica.</title>
        <authorList>
            <person name="Coleine C."/>
            <person name="Masonjones S."/>
            <person name="Stajich J.E."/>
        </authorList>
    </citation>
    <scope>NUCLEOTIDE SEQUENCE [LARGE SCALE GENOMIC DNA]</scope>
    <source>
        <strain evidence="2 3">CCFEE 5311</strain>
    </source>
</reference>